<keyword evidence="3" id="KW-0808">Transferase</keyword>
<sequence>MNYSVLMSVYAREKPKYLQEAIESVLHQTLAPSEFIIIKDGPLTKELNRVLESYTASYPELVKVISLRENMGLGEALRIGVKHCKYEVIGRMDSDDICHQDRFKKQISYLMEHPDVDVIGSWIQEFDENGDQSTYIRKVPSSADRIKIYSKKRNPLNHMTVVFRKQSILRVGSYQSFLWNEDYYLWVRLLNRGFKLENLEEVLVFARAGETMFQRRGGIKYVLNEVKLQREFYNMKFISNSEFITNVVTRTLVRVVPNALRSFIYRKFLRTAG</sequence>
<dbReference type="InterPro" id="IPR029044">
    <property type="entry name" value="Nucleotide-diphossugar_trans"/>
</dbReference>
<name>A0ABS2ZMQ8_9BACL</name>
<keyword evidence="6" id="KW-1185">Reference proteome</keyword>
<evidence type="ECO:0000256" key="1">
    <source>
        <dbReference type="ARBA" id="ARBA00006739"/>
    </source>
</evidence>
<dbReference type="InterPro" id="IPR050834">
    <property type="entry name" value="Glycosyltransf_2"/>
</dbReference>
<evidence type="ECO:0000259" key="4">
    <source>
        <dbReference type="Pfam" id="PF00535"/>
    </source>
</evidence>
<evidence type="ECO:0000256" key="3">
    <source>
        <dbReference type="ARBA" id="ARBA00022679"/>
    </source>
</evidence>
<keyword evidence="2" id="KW-0328">Glycosyltransferase</keyword>
<feature type="domain" description="Glycosyltransferase 2-like" evidence="4">
    <location>
        <begin position="4"/>
        <end position="163"/>
    </location>
</feature>
<evidence type="ECO:0000313" key="5">
    <source>
        <dbReference type="EMBL" id="MBN3554145.1"/>
    </source>
</evidence>
<accession>A0ABS2ZMQ8</accession>
<dbReference type="Proteomes" id="UP001296923">
    <property type="component" value="Unassembled WGS sequence"/>
</dbReference>
<evidence type="ECO:0000256" key="2">
    <source>
        <dbReference type="ARBA" id="ARBA00022676"/>
    </source>
</evidence>
<proteinExistence type="inferred from homology"/>
<dbReference type="EMBL" id="JAFHKR010000038">
    <property type="protein sequence ID" value="MBN3554145.1"/>
    <property type="molecule type" value="Genomic_DNA"/>
</dbReference>
<dbReference type="PANTHER" id="PTHR43685:SF5">
    <property type="entry name" value="GLYCOSYLTRANSFERASE EPSE-RELATED"/>
    <property type="match status" value="1"/>
</dbReference>
<reference evidence="5 6" key="1">
    <citation type="submission" date="2021-01" db="EMBL/GenBank/DDBJ databases">
        <title>Genome Sequencing of Type Strains.</title>
        <authorList>
            <person name="Lemaire J.F."/>
            <person name="Inderbitzin P."/>
            <person name="Collins S.B."/>
            <person name="Wespe N."/>
            <person name="Knight-Connoni V."/>
        </authorList>
    </citation>
    <scope>NUCLEOTIDE SEQUENCE [LARGE SCALE GENOMIC DNA]</scope>
    <source>
        <strain evidence="5 6">DSM 23009</strain>
    </source>
</reference>
<dbReference type="PANTHER" id="PTHR43685">
    <property type="entry name" value="GLYCOSYLTRANSFERASE"/>
    <property type="match status" value="1"/>
</dbReference>
<organism evidence="5 6">
    <name type="scientific">Fictibacillus nanhaiensis</name>
    <dbReference type="NCBI Taxonomy" id="742169"/>
    <lineage>
        <taxon>Bacteria</taxon>
        <taxon>Bacillati</taxon>
        <taxon>Bacillota</taxon>
        <taxon>Bacilli</taxon>
        <taxon>Bacillales</taxon>
        <taxon>Fictibacillaceae</taxon>
        <taxon>Fictibacillus</taxon>
    </lineage>
</organism>
<dbReference type="Gene3D" id="3.90.550.10">
    <property type="entry name" value="Spore Coat Polysaccharide Biosynthesis Protein SpsA, Chain A"/>
    <property type="match status" value="1"/>
</dbReference>
<dbReference type="InterPro" id="IPR001173">
    <property type="entry name" value="Glyco_trans_2-like"/>
</dbReference>
<gene>
    <name evidence="5" type="ORF">JYA63_07720</name>
</gene>
<evidence type="ECO:0000313" key="6">
    <source>
        <dbReference type="Proteomes" id="UP001296923"/>
    </source>
</evidence>
<protein>
    <submittedName>
        <fullName evidence="5">Glycosyltransferase</fullName>
    </submittedName>
</protein>
<dbReference type="SUPFAM" id="SSF53448">
    <property type="entry name" value="Nucleotide-diphospho-sugar transferases"/>
    <property type="match status" value="1"/>
</dbReference>
<comment type="caution">
    <text evidence="5">The sequence shown here is derived from an EMBL/GenBank/DDBJ whole genome shotgun (WGS) entry which is preliminary data.</text>
</comment>
<dbReference type="Pfam" id="PF00535">
    <property type="entry name" value="Glycos_transf_2"/>
    <property type="match status" value="1"/>
</dbReference>
<comment type="similarity">
    <text evidence="1">Belongs to the glycosyltransferase 2 family.</text>
</comment>